<feature type="transmembrane region" description="Helical" evidence="2">
    <location>
        <begin position="47"/>
        <end position="67"/>
    </location>
</feature>
<keyword evidence="2" id="KW-0812">Transmembrane</keyword>
<feature type="compositionally biased region" description="Basic and acidic residues" evidence="1">
    <location>
        <begin position="168"/>
        <end position="178"/>
    </location>
</feature>
<protein>
    <submittedName>
        <fullName evidence="4">PH domain-containing protein</fullName>
    </submittedName>
</protein>
<feature type="domain" description="YdbS-like PH" evidence="3">
    <location>
        <begin position="71"/>
        <end position="150"/>
    </location>
</feature>
<gene>
    <name evidence="4" type="ORF">NDI79_14220</name>
</gene>
<dbReference type="InterPro" id="IPR005182">
    <property type="entry name" value="YdbS-like_PH"/>
</dbReference>
<reference evidence="4 5" key="1">
    <citation type="submission" date="2022-06" db="EMBL/GenBank/DDBJ databases">
        <title>Halogeometricum sp. a new haloarchaeum isolate from saline soil.</title>
        <authorList>
            <person name="Strakova D."/>
            <person name="Galisteo C."/>
            <person name="Sanchez-Porro C."/>
            <person name="Ventosa A."/>
        </authorList>
    </citation>
    <scope>NUCLEOTIDE SEQUENCE [LARGE SCALE GENOMIC DNA]</scope>
    <source>
        <strain evidence="5">S3BR25-2</strain>
    </source>
</reference>
<keyword evidence="2" id="KW-1133">Transmembrane helix</keyword>
<proteinExistence type="predicted"/>
<evidence type="ECO:0000259" key="3">
    <source>
        <dbReference type="Pfam" id="PF03703"/>
    </source>
</evidence>
<dbReference type="PANTHER" id="PTHR34473:SF2">
    <property type="entry name" value="UPF0699 TRANSMEMBRANE PROTEIN YDBT"/>
    <property type="match status" value="1"/>
</dbReference>
<dbReference type="RefSeq" id="WP_310929206.1">
    <property type="nucleotide sequence ID" value="NZ_JAMQOQ010000003.1"/>
</dbReference>
<evidence type="ECO:0000313" key="4">
    <source>
        <dbReference type="EMBL" id="MDS0295329.1"/>
    </source>
</evidence>
<accession>A0ABU2G527</accession>
<comment type="caution">
    <text evidence="4">The sequence shown here is derived from an EMBL/GenBank/DDBJ whole genome shotgun (WGS) entry which is preliminary data.</text>
</comment>
<feature type="region of interest" description="Disordered" evidence="1">
    <location>
        <begin position="155"/>
        <end position="183"/>
    </location>
</feature>
<dbReference type="PANTHER" id="PTHR34473">
    <property type="entry name" value="UPF0699 TRANSMEMBRANE PROTEIN YDBS"/>
    <property type="match status" value="1"/>
</dbReference>
<feature type="transmembrane region" description="Helical" evidence="2">
    <location>
        <begin position="16"/>
        <end position="41"/>
    </location>
</feature>
<organism evidence="4 5">
    <name type="scientific">Halogeometricum luteum</name>
    <dbReference type="NCBI Taxonomy" id="2950537"/>
    <lineage>
        <taxon>Archaea</taxon>
        <taxon>Methanobacteriati</taxon>
        <taxon>Methanobacteriota</taxon>
        <taxon>Stenosarchaea group</taxon>
        <taxon>Halobacteria</taxon>
        <taxon>Halobacteriales</taxon>
        <taxon>Haloferacaceae</taxon>
        <taxon>Halogeometricum</taxon>
    </lineage>
</organism>
<dbReference type="Pfam" id="PF03703">
    <property type="entry name" value="bPH_2"/>
    <property type="match status" value="1"/>
</dbReference>
<evidence type="ECO:0000256" key="2">
    <source>
        <dbReference type="SAM" id="Phobius"/>
    </source>
</evidence>
<keyword evidence="2" id="KW-0472">Membrane</keyword>
<dbReference type="Proteomes" id="UP001254813">
    <property type="component" value="Unassembled WGS sequence"/>
</dbReference>
<name>A0ABU2G527_9EURY</name>
<dbReference type="EMBL" id="JAMQOQ010000003">
    <property type="protein sequence ID" value="MDS0295329.1"/>
    <property type="molecule type" value="Genomic_DNA"/>
</dbReference>
<evidence type="ECO:0000313" key="5">
    <source>
        <dbReference type="Proteomes" id="UP001254813"/>
    </source>
</evidence>
<keyword evidence="5" id="KW-1185">Reference proteome</keyword>
<sequence>MRRMNEWFKPEKLTTYYFAIEAILLAVALGIVGLLAATGILSAVESWVLLAGGVPLVVAFAFLTWWIPAFYRSADYRLADDELEYRRGVFFQQKTTVPYNRITNVNAARGPLQRLVGAGSVGIHTAGYGGQMGAELTIDGVGDYEEIKDQVLGKVRQREPLATEGEETAEKPRARTDPESDSQALLAEIQAIRQLLEQGRSV</sequence>
<evidence type="ECO:0000256" key="1">
    <source>
        <dbReference type="SAM" id="MobiDB-lite"/>
    </source>
</evidence>